<keyword evidence="1" id="KW-0812">Transmembrane</keyword>
<evidence type="ECO:0000313" key="3">
    <source>
        <dbReference type="Proteomes" id="UP000183403"/>
    </source>
</evidence>
<sequence length="67" mass="7495">MDLTGFVSYTFSAFSVLAGIAIFFGEDDYIVPASGRSLRLPCSFLFWFLALIFWAMAVKVEDDDSII</sequence>
<keyword evidence="1" id="KW-0472">Membrane</keyword>
<dbReference type="EMBL" id="MIYV01000010">
    <property type="protein sequence ID" value="OIR13333.1"/>
    <property type="molecule type" value="Genomic_DNA"/>
</dbReference>
<reference evidence="2 3" key="1">
    <citation type="submission" date="2016-08" db="EMBL/GenBank/DDBJ databases">
        <title>New Insights into Marine Group III Euryarchaeota, from dark to light.</title>
        <authorList>
            <person name="Haro-Moreno J.M."/>
            <person name="Rodriguez-Valera F."/>
            <person name="Lopez-Garcia P."/>
            <person name="Moreira D."/>
            <person name="Martin-Cuadrado A.B."/>
        </authorList>
    </citation>
    <scope>NUCLEOTIDE SEQUENCE [LARGE SCALE GENOMIC DNA]</scope>
    <source>
        <strain evidence="2">CG-Epi6</strain>
    </source>
</reference>
<protein>
    <submittedName>
        <fullName evidence="2">Uncharacterized protein</fullName>
    </submittedName>
</protein>
<evidence type="ECO:0000313" key="2">
    <source>
        <dbReference type="EMBL" id="OIR13333.1"/>
    </source>
</evidence>
<feature type="transmembrane region" description="Helical" evidence="1">
    <location>
        <begin position="6"/>
        <end position="25"/>
    </location>
</feature>
<evidence type="ECO:0000256" key="1">
    <source>
        <dbReference type="SAM" id="Phobius"/>
    </source>
</evidence>
<dbReference type="AlphaFoldDB" id="A0A1J5TAM6"/>
<feature type="transmembrane region" description="Helical" evidence="1">
    <location>
        <begin position="37"/>
        <end position="57"/>
    </location>
</feature>
<comment type="caution">
    <text evidence="2">The sequence shown here is derived from an EMBL/GenBank/DDBJ whole genome shotgun (WGS) entry which is preliminary data.</text>
</comment>
<name>A0A1J5TAM6_9ARCH</name>
<proteinExistence type="predicted"/>
<keyword evidence="1" id="KW-1133">Transmembrane helix</keyword>
<dbReference type="Proteomes" id="UP000183403">
    <property type="component" value="Unassembled WGS sequence"/>
</dbReference>
<accession>A0A1J5TAM6</accession>
<gene>
    <name evidence="2" type="ORF">BEU03_02165</name>
</gene>
<organism evidence="2 3">
    <name type="scientific">Marine Group III euryarchaeote CG-Epi6</name>
    <dbReference type="NCBI Taxonomy" id="1889000"/>
    <lineage>
        <taxon>Archaea</taxon>
        <taxon>Methanobacteriati</taxon>
        <taxon>Thermoplasmatota</taxon>
        <taxon>Thermoplasmata</taxon>
        <taxon>Candidatus Thermoprofundales</taxon>
    </lineage>
</organism>